<evidence type="ECO:0000256" key="4">
    <source>
        <dbReference type="ARBA" id="ARBA00022833"/>
    </source>
</evidence>
<evidence type="ECO:0000259" key="5">
    <source>
        <dbReference type="SMART" id="SM00709"/>
    </source>
</evidence>
<dbReference type="SMART" id="SM00709">
    <property type="entry name" value="Zpr1"/>
    <property type="match status" value="1"/>
</dbReference>
<reference evidence="6 7" key="1">
    <citation type="submission" date="2014-04" db="EMBL/GenBank/DDBJ databases">
        <authorList>
            <consortium name="DOE Joint Genome Institute"/>
            <person name="Kuo A."/>
            <person name="Kohler A."/>
            <person name="Costa M.D."/>
            <person name="Nagy L.G."/>
            <person name="Floudas D."/>
            <person name="Copeland A."/>
            <person name="Barry K.W."/>
            <person name="Cichocki N."/>
            <person name="Veneault-Fourrey C."/>
            <person name="LaButti K."/>
            <person name="Lindquist E.A."/>
            <person name="Lipzen A."/>
            <person name="Lundell T."/>
            <person name="Morin E."/>
            <person name="Murat C."/>
            <person name="Sun H."/>
            <person name="Tunlid A."/>
            <person name="Henrissat B."/>
            <person name="Grigoriev I.V."/>
            <person name="Hibbett D.S."/>
            <person name="Martin F."/>
            <person name="Nordberg H.P."/>
            <person name="Cantor M.N."/>
            <person name="Hua S.X."/>
        </authorList>
    </citation>
    <scope>NUCLEOTIDE SEQUENCE [LARGE SCALE GENOMIC DNA]</scope>
    <source>
        <strain evidence="6 7">441</strain>
    </source>
</reference>
<dbReference type="Pfam" id="PF03367">
    <property type="entry name" value="Zn_ribbon_ZPR1"/>
    <property type="match status" value="1"/>
</dbReference>
<dbReference type="InterPro" id="IPR040141">
    <property type="entry name" value="ZPR1"/>
</dbReference>
<keyword evidence="7" id="KW-1185">Reference proteome</keyword>
<dbReference type="InterPro" id="IPR004457">
    <property type="entry name" value="Znf_ZPR1"/>
</dbReference>
<evidence type="ECO:0000256" key="2">
    <source>
        <dbReference type="ARBA" id="ARBA00022723"/>
    </source>
</evidence>
<dbReference type="InterPro" id="IPR042451">
    <property type="entry name" value="ZPR1_A/B_dom"/>
</dbReference>
<comment type="similarity">
    <text evidence="1">Belongs to the ZPR1 family.</text>
</comment>
<organism evidence="6 7">
    <name type="scientific">Pisolithus microcarpus 441</name>
    <dbReference type="NCBI Taxonomy" id="765257"/>
    <lineage>
        <taxon>Eukaryota</taxon>
        <taxon>Fungi</taxon>
        <taxon>Dikarya</taxon>
        <taxon>Basidiomycota</taxon>
        <taxon>Agaricomycotina</taxon>
        <taxon>Agaricomycetes</taxon>
        <taxon>Agaricomycetidae</taxon>
        <taxon>Boletales</taxon>
        <taxon>Sclerodermatineae</taxon>
        <taxon>Pisolithaceae</taxon>
        <taxon>Pisolithus</taxon>
    </lineage>
</organism>
<dbReference type="Gene3D" id="2.20.25.420">
    <property type="entry name" value="ZPR1, zinc finger domain"/>
    <property type="match status" value="1"/>
</dbReference>
<dbReference type="PANTHER" id="PTHR10876:SF0">
    <property type="entry name" value="ZINC FINGER PROTEIN ZPR1"/>
    <property type="match status" value="1"/>
</dbReference>
<dbReference type="OrthoDB" id="2683866at2759"/>
<accession>A0A0C9ZPC7</accession>
<dbReference type="GO" id="GO:0005634">
    <property type="term" value="C:nucleus"/>
    <property type="evidence" value="ECO:0007669"/>
    <property type="project" value="TreeGrafter"/>
</dbReference>
<reference evidence="7" key="2">
    <citation type="submission" date="2015-01" db="EMBL/GenBank/DDBJ databases">
        <title>Evolutionary Origins and Diversification of the Mycorrhizal Mutualists.</title>
        <authorList>
            <consortium name="DOE Joint Genome Institute"/>
            <consortium name="Mycorrhizal Genomics Consortium"/>
            <person name="Kohler A."/>
            <person name="Kuo A."/>
            <person name="Nagy L.G."/>
            <person name="Floudas D."/>
            <person name="Copeland A."/>
            <person name="Barry K.W."/>
            <person name="Cichocki N."/>
            <person name="Veneault-Fourrey C."/>
            <person name="LaButti K."/>
            <person name="Lindquist E.A."/>
            <person name="Lipzen A."/>
            <person name="Lundell T."/>
            <person name="Morin E."/>
            <person name="Murat C."/>
            <person name="Riley R."/>
            <person name="Ohm R."/>
            <person name="Sun H."/>
            <person name="Tunlid A."/>
            <person name="Henrissat B."/>
            <person name="Grigoriev I.V."/>
            <person name="Hibbett D.S."/>
            <person name="Martin F."/>
        </authorList>
    </citation>
    <scope>NUCLEOTIDE SEQUENCE [LARGE SCALE GENOMIC DNA]</scope>
    <source>
        <strain evidence="7">441</strain>
    </source>
</reference>
<sequence length="133" mass="15026">MKKVSIPYFKGTLIMSTNCEHCRYRDNEVKSGAAIFEKGKRITLKIEDCEDLSKDILKSETCGLTIPEIDLALQRGTLGGLFATVEGILEQVYEELSEKAYTVGEQIVTDMFRFFCLPFALYKGEPRRRVAGC</sequence>
<dbReference type="HOGENOM" id="CLU_1907515_0_0_1"/>
<protein>
    <recommendedName>
        <fullName evidence="5">Zinc finger ZPR1-type domain-containing protein</fullName>
    </recommendedName>
</protein>
<dbReference type="GO" id="GO:0008270">
    <property type="term" value="F:zinc ion binding"/>
    <property type="evidence" value="ECO:0007669"/>
    <property type="project" value="UniProtKB-KW"/>
</dbReference>
<feature type="domain" description="Zinc finger ZPR1-type" evidence="5">
    <location>
        <begin position="1"/>
        <end position="132"/>
    </location>
</feature>
<dbReference type="AlphaFoldDB" id="A0A0C9ZPC7"/>
<gene>
    <name evidence="6" type="ORF">PISMIDRAFT_103820</name>
</gene>
<dbReference type="InterPro" id="IPR042452">
    <property type="entry name" value="ZPR1_Znf1/2"/>
</dbReference>
<name>A0A0C9ZPC7_9AGAM</name>
<dbReference type="PANTHER" id="PTHR10876">
    <property type="entry name" value="ZINC FINGER PROTEIN ZPR1"/>
    <property type="match status" value="1"/>
</dbReference>
<dbReference type="InterPro" id="IPR056180">
    <property type="entry name" value="ZPR1_jr_dom"/>
</dbReference>
<evidence type="ECO:0000313" key="7">
    <source>
        <dbReference type="Proteomes" id="UP000054018"/>
    </source>
</evidence>
<dbReference type="STRING" id="765257.A0A0C9ZPC7"/>
<keyword evidence="3" id="KW-0863">Zinc-finger</keyword>
<keyword evidence="2" id="KW-0479">Metal-binding</keyword>
<dbReference type="Proteomes" id="UP000054018">
    <property type="component" value="Unassembled WGS sequence"/>
</dbReference>
<evidence type="ECO:0000256" key="1">
    <source>
        <dbReference type="ARBA" id="ARBA00008354"/>
    </source>
</evidence>
<dbReference type="EMBL" id="KN833749">
    <property type="protein sequence ID" value="KIK21613.1"/>
    <property type="molecule type" value="Genomic_DNA"/>
</dbReference>
<evidence type="ECO:0000256" key="3">
    <source>
        <dbReference type="ARBA" id="ARBA00022771"/>
    </source>
</evidence>
<dbReference type="Gene3D" id="2.60.120.1040">
    <property type="entry name" value="ZPR1, A/B domain"/>
    <property type="match status" value="1"/>
</dbReference>
<dbReference type="NCBIfam" id="TIGR00310">
    <property type="entry name" value="ZPR1_znf"/>
    <property type="match status" value="1"/>
</dbReference>
<dbReference type="Pfam" id="PF22794">
    <property type="entry name" value="jr-ZPR1"/>
    <property type="match status" value="1"/>
</dbReference>
<keyword evidence="4" id="KW-0862">Zinc</keyword>
<proteinExistence type="inferred from homology"/>
<evidence type="ECO:0000313" key="6">
    <source>
        <dbReference type="EMBL" id="KIK21613.1"/>
    </source>
</evidence>